<comment type="caution">
    <text evidence="4">The sequence shown here is derived from an EMBL/GenBank/DDBJ whole genome shotgun (WGS) entry which is preliminary data.</text>
</comment>
<sequence>MKKSLLTVFAAAFALHTNAQTYSYAPVTVSGFTADVIANGSGSATASTSTDVDLVGYNFVAQNYVSPTNQTPAAFLPNSGLINSVATSGLTFQLAPYTGNNSLRLTGTTNNGTLTLATPTAANQIYLLATSVYTSTLTVTVNFTDGTNQAFTNQTVDRWMVGTGTIAAQNIGRVSRTTNILENPANAPRLYQLALALSAANTSKLIQSIAINKTSTGTNEVLHIMGVSIRTIVPAVATDAGITAITAPNSGCALTSTETITVTVKNNGSSTLSNIPVSYKIGATGTPVNEVVAGPVLANAIVNYSFTQKANLSALGTYAIEAKAIMPGDVVPTNDTFTKSVTNSSTPATPSITNSGASSICSGNTVTLTAASTTTGVAYQWFNNGTAISGATNATYTANAAGSYTATAIIAGTCSSPVSTTITLTVNTPPPAPGVNLTGSTAICTGDSATLTAVSSVTGAAFTWFNNGNLIQGATTANLTVKAAGSYTAIATANGCASPASVARAITVKQLPVTPTITRNGNLLTSSSPAGNQWFKNGTAIPGGNVQSLNASSNGVYTVKVTANGCTSLSSNAVTITNTGINHDRNKLEVAVYPNPSTGLFNLNLPEGKTYELVVTDLTGKVIELKTVKTTAAQIDLSKTAKGVYMLKITSENNTATRKLIVE</sequence>
<organism evidence="4 5">
    <name type="scientific">Adhaeribacter terrigena</name>
    <dbReference type="NCBI Taxonomy" id="2793070"/>
    <lineage>
        <taxon>Bacteria</taxon>
        <taxon>Pseudomonadati</taxon>
        <taxon>Bacteroidota</taxon>
        <taxon>Cytophagia</taxon>
        <taxon>Cytophagales</taxon>
        <taxon>Hymenobacteraceae</taxon>
        <taxon>Adhaeribacter</taxon>
    </lineage>
</organism>
<keyword evidence="5" id="KW-1185">Reference proteome</keyword>
<dbReference type="InterPro" id="IPR035986">
    <property type="entry name" value="PKD_dom_sf"/>
</dbReference>
<gene>
    <name evidence="4" type="ORF">I5M27_02790</name>
</gene>
<dbReference type="EMBL" id="JAEHFX010000001">
    <property type="protein sequence ID" value="MBK0401894.1"/>
    <property type="molecule type" value="Genomic_DNA"/>
</dbReference>
<dbReference type="InterPro" id="IPR044023">
    <property type="entry name" value="Ig_7"/>
</dbReference>
<feature type="domain" description="Ig-like" evidence="3">
    <location>
        <begin position="347"/>
        <end position="427"/>
    </location>
</feature>
<evidence type="ECO:0000313" key="4">
    <source>
        <dbReference type="EMBL" id="MBK0401894.1"/>
    </source>
</evidence>
<evidence type="ECO:0000256" key="1">
    <source>
        <dbReference type="SAM" id="SignalP"/>
    </source>
</evidence>
<dbReference type="InterPro" id="IPR013783">
    <property type="entry name" value="Ig-like_fold"/>
</dbReference>
<feature type="signal peptide" evidence="1">
    <location>
        <begin position="1"/>
        <end position="19"/>
    </location>
</feature>
<dbReference type="Gene3D" id="2.60.40.10">
    <property type="entry name" value="Immunoglobulins"/>
    <property type="match status" value="3"/>
</dbReference>
<keyword evidence="1" id="KW-0732">Signal</keyword>
<evidence type="ECO:0000259" key="3">
    <source>
        <dbReference type="Pfam" id="PF19081"/>
    </source>
</evidence>
<dbReference type="Pfam" id="PF19081">
    <property type="entry name" value="Ig_7"/>
    <property type="match status" value="2"/>
</dbReference>
<dbReference type="NCBIfam" id="TIGR04183">
    <property type="entry name" value="Por_Secre_tail"/>
    <property type="match status" value="1"/>
</dbReference>
<proteinExistence type="predicted"/>
<protein>
    <submittedName>
        <fullName evidence="4">T9SS type A sorting domain-containing protein</fullName>
    </submittedName>
</protein>
<dbReference type="InterPro" id="IPR026444">
    <property type="entry name" value="Secre_tail"/>
</dbReference>
<dbReference type="Pfam" id="PF18962">
    <property type="entry name" value="Por_Secre_tail"/>
    <property type="match status" value="1"/>
</dbReference>
<dbReference type="RefSeq" id="WP_200504495.1">
    <property type="nucleotide sequence ID" value="NZ_JAEHFX010000001.1"/>
</dbReference>
<reference evidence="4 5" key="1">
    <citation type="submission" date="2020-12" db="EMBL/GenBank/DDBJ databases">
        <title>Bacterial novel species Adhaeribacter sp. BT258 isolated from soil.</title>
        <authorList>
            <person name="Jung H.-Y."/>
        </authorList>
    </citation>
    <scope>NUCLEOTIDE SEQUENCE [LARGE SCALE GENOMIC DNA]</scope>
    <source>
        <strain evidence="4 5">BT258</strain>
    </source>
</reference>
<evidence type="ECO:0000259" key="2">
    <source>
        <dbReference type="Pfam" id="PF18962"/>
    </source>
</evidence>
<accession>A0ABS1BXV5</accession>
<feature type="chain" id="PRO_5046542616" evidence="1">
    <location>
        <begin position="20"/>
        <end position="663"/>
    </location>
</feature>
<dbReference type="Proteomes" id="UP000644147">
    <property type="component" value="Unassembled WGS sequence"/>
</dbReference>
<name>A0ABS1BXV5_9BACT</name>
<feature type="domain" description="Secretion system C-terminal sorting" evidence="2">
    <location>
        <begin position="592"/>
        <end position="662"/>
    </location>
</feature>
<feature type="domain" description="Ig-like" evidence="3">
    <location>
        <begin position="430"/>
        <end position="509"/>
    </location>
</feature>
<dbReference type="SUPFAM" id="SSF49299">
    <property type="entry name" value="PKD domain"/>
    <property type="match status" value="1"/>
</dbReference>
<evidence type="ECO:0000313" key="5">
    <source>
        <dbReference type="Proteomes" id="UP000644147"/>
    </source>
</evidence>